<dbReference type="InterPro" id="IPR043128">
    <property type="entry name" value="Rev_trsase/Diguanyl_cyclase"/>
</dbReference>
<organism evidence="9 10">
    <name type="scientific">Corallincola platygyrae</name>
    <dbReference type="NCBI Taxonomy" id="1193278"/>
    <lineage>
        <taxon>Bacteria</taxon>
        <taxon>Pseudomonadati</taxon>
        <taxon>Pseudomonadota</taxon>
        <taxon>Gammaproteobacteria</taxon>
        <taxon>Alteromonadales</taxon>
        <taxon>Psychromonadaceae</taxon>
        <taxon>Corallincola</taxon>
    </lineage>
</organism>
<dbReference type="Gene3D" id="3.40.1170.60">
    <property type="match status" value="1"/>
</dbReference>
<proteinExistence type="inferred from homology"/>
<dbReference type="InterPro" id="IPR050116">
    <property type="entry name" value="DNA_polymerase-Y"/>
</dbReference>
<evidence type="ECO:0000313" key="10">
    <source>
        <dbReference type="Proteomes" id="UP001597380"/>
    </source>
</evidence>
<dbReference type="InterPro" id="IPR001126">
    <property type="entry name" value="UmuC"/>
</dbReference>
<dbReference type="EC" id="2.7.7.7" evidence="7"/>
<evidence type="ECO:0000256" key="3">
    <source>
        <dbReference type="ARBA" id="ARBA00022705"/>
    </source>
</evidence>
<feature type="active site" evidence="7">
    <location>
        <position position="116"/>
    </location>
</feature>
<name>A0ABW4XKG6_9GAMM</name>
<comment type="cofactor">
    <cofactor evidence="7">
        <name>Mg(2+)</name>
        <dbReference type="ChEBI" id="CHEBI:18420"/>
    </cofactor>
    <text evidence="7">Binds 2 magnesium ions per subunit.</text>
</comment>
<comment type="similarity">
    <text evidence="1 7">Belongs to the DNA polymerase type-Y family.</text>
</comment>
<sequence>MYTVFGWGMSDKARKIIHVDMDCFYAAVEVRDNPTLVGKPVAVGGESDRRGVIATCNYEARKFGVRSAMATATAVRQCPQLILVKPRFQVYKAVSRQIHAIFHRYTELIEPLSLDEAYLDVSDCESYRGSATLIAEAIRREIFEETGLTASAGVAPNKFIAKVASDQNKPNGICVVAPDDVPAFVEALPLRKIPGVGPVTEQKLAELGLKTTADVRMQTPKVLQKWLGRYGDVLWKRSFGIDERPVETSRLRRSVGVETTLSEDIGSLQQCKSVLSDLLPELIQRLDKHDPKRRIHKQGVKLKFADFQQTTVEQTTTELRQSLFLALMDKAFERADGRKIRLVGLNVGLPEEEGEAIQLQFEW</sequence>
<keyword evidence="7" id="KW-0963">Cytoplasm</keyword>
<dbReference type="Pfam" id="PF00817">
    <property type="entry name" value="IMS"/>
    <property type="match status" value="1"/>
</dbReference>
<gene>
    <name evidence="7 9" type="primary">dinB</name>
    <name evidence="9" type="ORF">ACFSJ3_04550</name>
</gene>
<accession>A0ABW4XKG6</accession>
<dbReference type="InterPro" id="IPR043502">
    <property type="entry name" value="DNA/RNA_pol_sf"/>
</dbReference>
<dbReference type="Gene3D" id="3.30.70.270">
    <property type="match status" value="1"/>
</dbReference>
<comment type="subcellular location">
    <subcellularLocation>
        <location evidence="7">Cytoplasm</location>
    </subcellularLocation>
</comment>
<keyword evidence="2 7" id="KW-0515">Mutator protein</keyword>
<evidence type="ECO:0000256" key="5">
    <source>
        <dbReference type="ARBA" id="ARBA00022932"/>
    </source>
</evidence>
<evidence type="ECO:0000313" key="9">
    <source>
        <dbReference type="EMBL" id="MFD2095245.1"/>
    </source>
</evidence>
<dbReference type="CDD" id="cd03586">
    <property type="entry name" value="PolY_Pol_IV_kappa"/>
    <property type="match status" value="1"/>
</dbReference>
<dbReference type="InterPro" id="IPR022880">
    <property type="entry name" value="DNApol_IV"/>
</dbReference>
<dbReference type="PROSITE" id="PS50173">
    <property type="entry name" value="UMUC"/>
    <property type="match status" value="1"/>
</dbReference>
<comment type="caution">
    <text evidence="9">The sequence shown here is derived from an EMBL/GenBank/DDBJ whole genome shotgun (WGS) entry which is preliminary data.</text>
</comment>
<dbReference type="InterPro" id="IPR017961">
    <property type="entry name" value="DNA_pol_Y-fam_little_finger"/>
</dbReference>
<keyword evidence="3 7" id="KW-0235">DNA replication</keyword>
<evidence type="ECO:0000256" key="7">
    <source>
        <dbReference type="HAMAP-Rule" id="MF_01113"/>
    </source>
</evidence>
<dbReference type="Gene3D" id="1.10.150.20">
    <property type="entry name" value="5' to 3' exonuclease, C-terminal subdomain"/>
    <property type="match status" value="1"/>
</dbReference>
<dbReference type="Gene3D" id="3.30.1490.100">
    <property type="entry name" value="DNA polymerase, Y-family, little finger domain"/>
    <property type="match status" value="1"/>
</dbReference>
<keyword evidence="6 7" id="KW-0234">DNA repair</keyword>
<evidence type="ECO:0000256" key="1">
    <source>
        <dbReference type="ARBA" id="ARBA00010945"/>
    </source>
</evidence>
<dbReference type="SUPFAM" id="SSF56672">
    <property type="entry name" value="DNA/RNA polymerases"/>
    <property type="match status" value="1"/>
</dbReference>
<evidence type="ECO:0000259" key="8">
    <source>
        <dbReference type="PROSITE" id="PS50173"/>
    </source>
</evidence>
<keyword evidence="7" id="KW-0479">Metal-binding</keyword>
<dbReference type="InterPro" id="IPR024728">
    <property type="entry name" value="PolY_HhH_motif"/>
</dbReference>
<dbReference type="RefSeq" id="WP_345338403.1">
    <property type="nucleotide sequence ID" value="NZ_BAABLI010000005.1"/>
</dbReference>
<dbReference type="InterPro" id="IPR036775">
    <property type="entry name" value="DNA_pol_Y-fam_lit_finger_sf"/>
</dbReference>
<feature type="binding site" evidence="7">
    <location>
        <position position="115"/>
    </location>
    <ligand>
        <name>Mg(2+)</name>
        <dbReference type="ChEBI" id="CHEBI:18420"/>
    </ligand>
</feature>
<comment type="catalytic activity">
    <reaction evidence="7">
        <text>DNA(n) + a 2'-deoxyribonucleoside 5'-triphosphate = DNA(n+1) + diphosphate</text>
        <dbReference type="Rhea" id="RHEA:22508"/>
        <dbReference type="Rhea" id="RHEA-COMP:17339"/>
        <dbReference type="Rhea" id="RHEA-COMP:17340"/>
        <dbReference type="ChEBI" id="CHEBI:33019"/>
        <dbReference type="ChEBI" id="CHEBI:61560"/>
        <dbReference type="ChEBI" id="CHEBI:173112"/>
        <dbReference type="EC" id="2.7.7.7"/>
    </reaction>
</comment>
<keyword evidence="4 7" id="KW-0227">DNA damage</keyword>
<dbReference type="Proteomes" id="UP001597380">
    <property type="component" value="Unassembled WGS sequence"/>
</dbReference>
<keyword evidence="10" id="KW-1185">Reference proteome</keyword>
<evidence type="ECO:0000256" key="6">
    <source>
        <dbReference type="ARBA" id="ARBA00023204"/>
    </source>
</evidence>
<dbReference type="GO" id="GO:0003887">
    <property type="term" value="F:DNA-directed DNA polymerase activity"/>
    <property type="evidence" value="ECO:0007669"/>
    <property type="project" value="UniProtKB-EC"/>
</dbReference>
<comment type="subunit">
    <text evidence="7">Monomer.</text>
</comment>
<dbReference type="SUPFAM" id="SSF100879">
    <property type="entry name" value="Lesion bypass DNA polymerase (Y-family), little finger domain"/>
    <property type="match status" value="1"/>
</dbReference>
<feature type="site" description="Substrate discrimination" evidence="7">
    <location>
        <position position="25"/>
    </location>
</feature>
<comment type="function">
    <text evidence="7">Poorly processive, error-prone DNA polymerase involved in untargeted mutagenesis. Copies undamaged DNA at stalled replication forks, which arise in vivo from mismatched or misaligned primer ends. These misaligned primers can be extended by PolIV. Exhibits no 3'-5' exonuclease (proofreading) activity. May be involved in translesional synthesis, in conjunction with the beta clamp from PolIII.</text>
</comment>
<dbReference type="Pfam" id="PF11799">
    <property type="entry name" value="IMS_C"/>
    <property type="match status" value="1"/>
</dbReference>
<protein>
    <recommendedName>
        <fullName evidence="7">DNA polymerase IV</fullName>
        <shortName evidence="7">Pol IV</shortName>
        <ecNumber evidence="7">2.7.7.7</ecNumber>
    </recommendedName>
</protein>
<dbReference type="Pfam" id="PF11798">
    <property type="entry name" value="IMS_HHH"/>
    <property type="match status" value="1"/>
</dbReference>
<evidence type="ECO:0000256" key="2">
    <source>
        <dbReference type="ARBA" id="ARBA00022457"/>
    </source>
</evidence>
<reference evidence="10" key="1">
    <citation type="journal article" date="2019" name="Int. J. Syst. Evol. Microbiol.">
        <title>The Global Catalogue of Microorganisms (GCM) 10K type strain sequencing project: providing services to taxonomists for standard genome sequencing and annotation.</title>
        <authorList>
            <consortium name="The Broad Institute Genomics Platform"/>
            <consortium name="The Broad Institute Genome Sequencing Center for Infectious Disease"/>
            <person name="Wu L."/>
            <person name="Ma J."/>
        </authorList>
    </citation>
    <scope>NUCLEOTIDE SEQUENCE [LARGE SCALE GENOMIC DNA]</scope>
    <source>
        <strain evidence="10">CGMCC 1.10992</strain>
    </source>
</reference>
<dbReference type="PANTHER" id="PTHR11076:SF33">
    <property type="entry name" value="DNA POLYMERASE KAPPA"/>
    <property type="match status" value="1"/>
</dbReference>
<keyword evidence="7" id="KW-0238">DNA-binding</keyword>
<dbReference type="NCBIfam" id="NF002677">
    <property type="entry name" value="PRK02406.1"/>
    <property type="match status" value="1"/>
</dbReference>
<keyword evidence="7" id="KW-0460">Magnesium</keyword>
<dbReference type="HAMAP" id="MF_01113">
    <property type="entry name" value="DNApol_IV"/>
    <property type="match status" value="1"/>
</dbReference>
<keyword evidence="7 9" id="KW-0808">Transferase</keyword>
<dbReference type="PANTHER" id="PTHR11076">
    <property type="entry name" value="DNA REPAIR POLYMERASE UMUC / TRANSFERASE FAMILY MEMBER"/>
    <property type="match status" value="1"/>
</dbReference>
<dbReference type="EMBL" id="JBHUHT010000008">
    <property type="protein sequence ID" value="MFD2095245.1"/>
    <property type="molecule type" value="Genomic_DNA"/>
</dbReference>
<keyword evidence="5 7" id="KW-0239">DNA-directed DNA polymerase</keyword>
<feature type="binding site" evidence="7">
    <location>
        <position position="20"/>
    </location>
    <ligand>
        <name>Mg(2+)</name>
        <dbReference type="ChEBI" id="CHEBI:18420"/>
    </ligand>
</feature>
<evidence type="ECO:0000256" key="4">
    <source>
        <dbReference type="ARBA" id="ARBA00022763"/>
    </source>
</evidence>
<keyword evidence="7 9" id="KW-0548">Nucleotidyltransferase</keyword>
<feature type="domain" description="UmuC" evidence="8">
    <location>
        <begin position="16"/>
        <end position="197"/>
    </location>
</feature>